<feature type="region of interest" description="Disordered" evidence="1">
    <location>
        <begin position="52"/>
        <end position="81"/>
    </location>
</feature>
<evidence type="ECO:0000313" key="2">
    <source>
        <dbReference type="EMBL" id="SBT33239.1"/>
    </source>
</evidence>
<dbReference type="AlphaFoldDB" id="A0A1A8YP02"/>
<protein>
    <submittedName>
        <fullName evidence="2">Uncharacterized protein</fullName>
    </submittedName>
</protein>
<reference evidence="3" key="1">
    <citation type="submission" date="2016-05" db="EMBL/GenBank/DDBJ databases">
        <authorList>
            <person name="Naeem Raeece"/>
        </authorList>
    </citation>
    <scope>NUCLEOTIDE SEQUENCE [LARGE SCALE GENOMIC DNA]</scope>
</reference>
<proteinExistence type="predicted"/>
<accession>A0A1A8YP02</accession>
<gene>
    <name evidence="2" type="ORF">POVWA2_013760</name>
</gene>
<name>A0A1A8YP02_PLAOA</name>
<feature type="compositionally biased region" description="Basic residues" evidence="1">
    <location>
        <begin position="52"/>
        <end position="67"/>
    </location>
</feature>
<dbReference type="Proteomes" id="UP000078550">
    <property type="component" value="Unassembled WGS sequence"/>
</dbReference>
<evidence type="ECO:0000256" key="1">
    <source>
        <dbReference type="SAM" id="MobiDB-lite"/>
    </source>
</evidence>
<sequence>MKKRGRKLGHLPQNFCISKKLFNVTGYGTYAPTYFTSPVCKYMLFPIWGLQKKKKKKKKKKQKKKKTNALAGYTPRNVITP</sequence>
<evidence type="ECO:0000313" key="3">
    <source>
        <dbReference type="Proteomes" id="UP000078550"/>
    </source>
</evidence>
<dbReference type="EMBL" id="FLRE01000054">
    <property type="protein sequence ID" value="SBT33239.1"/>
    <property type="molecule type" value="Genomic_DNA"/>
</dbReference>
<organism evidence="2 3">
    <name type="scientific">Plasmodium ovale wallikeri</name>
    <dbReference type="NCBI Taxonomy" id="864142"/>
    <lineage>
        <taxon>Eukaryota</taxon>
        <taxon>Sar</taxon>
        <taxon>Alveolata</taxon>
        <taxon>Apicomplexa</taxon>
        <taxon>Aconoidasida</taxon>
        <taxon>Haemosporida</taxon>
        <taxon>Plasmodiidae</taxon>
        <taxon>Plasmodium</taxon>
        <taxon>Plasmodium (Plasmodium)</taxon>
    </lineage>
</organism>